<dbReference type="EMBL" id="DVNO01000006">
    <property type="protein sequence ID" value="HIU65171.1"/>
    <property type="molecule type" value="Genomic_DNA"/>
</dbReference>
<gene>
    <name evidence="2" type="ORF">IAC63_00830</name>
</gene>
<reference evidence="2" key="1">
    <citation type="submission" date="2020-10" db="EMBL/GenBank/DDBJ databases">
        <authorList>
            <person name="Gilroy R."/>
        </authorList>
    </citation>
    <scope>NUCLEOTIDE SEQUENCE</scope>
    <source>
        <strain evidence="2">CHK136-897</strain>
    </source>
</reference>
<evidence type="ECO:0000256" key="1">
    <source>
        <dbReference type="SAM" id="SignalP"/>
    </source>
</evidence>
<dbReference type="SUPFAM" id="SSF56925">
    <property type="entry name" value="OMPA-like"/>
    <property type="match status" value="1"/>
</dbReference>
<sequence>MRSRNLFLLPFLSCLVFGAASANWEYAGYYVGEGSYQDDGSRFVVSVRGGASFGFGTIKNEIGELTPLYYMSPDGSTIMSELGYYQCTDRGECGDFVPAGYVNLGSLPATKDFESFGFAAGASLGWTVPYTPQWRLELGWDHIAESEYNASPFVDGEAELFGGQASGGIARISSGAVQSKVETDIISVMAFYDFYDGLQKPMRQAIPYVGFGMGYADIKTTLQLSDPYGDLSGIYELLPYGAKEQSDSVIEFYRSELSSGNVAGLVALGVSYGITENMFFDIGARLAYIPRIRWALSNEDGSQHRDWFSAENNIYANIMLSVRFEF</sequence>
<proteinExistence type="predicted"/>
<name>A0A9D1MRI1_9PROT</name>
<dbReference type="Proteomes" id="UP000824142">
    <property type="component" value="Unassembled WGS sequence"/>
</dbReference>
<evidence type="ECO:0008006" key="4">
    <source>
        <dbReference type="Google" id="ProtNLM"/>
    </source>
</evidence>
<dbReference type="AlphaFoldDB" id="A0A9D1MRI1"/>
<evidence type="ECO:0000313" key="2">
    <source>
        <dbReference type="EMBL" id="HIU65171.1"/>
    </source>
</evidence>
<reference evidence="2" key="2">
    <citation type="journal article" date="2021" name="PeerJ">
        <title>Extensive microbial diversity within the chicken gut microbiome revealed by metagenomics and culture.</title>
        <authorList>
            <person name="Gilroy R."/>
            <person name="Ravi A."/>
            <person name="Getino M."/>
            <person name="Pursley I."/>
            <person name="Horton D.L."/>
            <person name="Alikhan N.F."/>
            <person name="Baker D."/>
            <person name="Gharbi K."/>
            <person name="Hall N."/>
            <person name="Watson M."/>
            <person name="Adriaenssens E.M."/>
            <person name="Foster-Nyarko E."/>
            <person name="Jarju S."/>
            <person name="Secka A."/>
            <person name="Antonio M."/>
            <person name="Oren A."/>
            <person name="Chaudhuri R.R."/>
            <person name="La Ragione R."/>
            <person name="Hildebrand F."/>
            <person name="Pallen M.J."/>
        </authorList>
    </citation>
    <scope>NUCLEOTIDE SEQUENCE</scope>
    <source>
        <strain evidence="2">CHK136-897</strain>
    </source>
</reference>
<evidence type="ECO:0000313" key="3">
    <source>
        <dbReference type="Proteomes" id="UP000824142"/>
    </source>
</evidence>
<organism evidence="2 3">
    <name type="scientific">Candidatus Enterousia avicola</name>
    <dbReference type="NCBI Taxonomy" id="2840787"/>
    <lineage>
        <taxon>Bacteria</taxon>
        <taxon>Pseudomonadati</taxon>
        <taxon>Pseudomonadota</taxon>
        <taxon>Alphaproteobacteria</taxon>
        <taxon>Candidatus Enterousia</taxon>
    </lineage>
</organism>
<feature type="chain" id="PRO_5038745149" description="Outer membrane protein beta-barrel domain-containing protein" evidence="1">
    <location>
        <begin position="23"/>
        <end position="326"/>
    </location>
</feature>
<comment type="caution">
    <text evidence="2">The sequence shown here is derived from an EMBL/GenBank/DDBJ whole genome shotgun (WGS) entry which is preliminary data.</text>
</comment>
<dbReference type="InterPro" id="IPR011250">
    <property type="entry name" value="OMP/PagP_B-barrel"/>
</dbReference>
<feature type="signal peptide" evidence="1">
    <location>
        <begin position="1"/>
        <end position="22"/>
    </location>
</feature>
<dbReference type="Gene3D" id="2.40.160.20">
    <property type="match status" value="1"/>
</dbReference>
<keyword evidence="1" id="KW-0732">Signal</keyword>
<protein>
    <recommendedName>
        <fullName evidence="4">Outer membrane protein beta-barrel domain-containing protein</fullName>
    </recommendedName>
</protein>
<accession>A0A9D1MRI1</accession>